<dbReference type="Proteomes" id="UP000664534">
    <property type="component" value="Unassembled WGS sequence"/>
</dbReference>
<reference evidence="2" key="1">
    <citation type="submission" date="2021-03" db="EMBL/GenBank/DDBJ databases">
        <authorList>
            <person name="Tagirdzhanova G."/>
        </authorList>
    </citation>
    <scope>NUCLEOTIDE SEQUENCE</scope>
</reference>
<keyword evidence="3" id="KW-1185">Reference proteome</keyword>
<dbReference type="CDD" id="cd03676">
    <property type="entry name" value="NUDIX_Tnr3_like"/>
    <property type="match status" value="1"/>
</dbReference>
<accession>A0A8H3G5C5</accession>
<evidence type="ECO:0000259" key="1">
    <source>
        <dbReference type="PROSITE" id="PS51462"/>
    </source>
</evidence>
<name>A0A8H3G5C5_9LECA</name>
<dbReference type="EMBL" id="CAJPDT010000096">
    <property type="protein sequence ID" value="CAF9937047.1"/>
    <property type="molecule type" value="Genomic_DNA"/>
</dbReference>
<comment type="caution">
    <text evidence="2">The sequence shown here is derived from an EMBL/GenBank/DDBJ whole genome shotgun (WGS) entry which is preliminary data.</text>
</comment>
<dbReference type="Gene3D" id="3.90.79.10">
    <property type="entry name" value="Nucleoside Triphosphate Pyrophosphohydrolase"/>
    <property type="match status" value="1"/>
</dbReference>
<proteinExistence type="predicted"/>
<dbReference type="InterPro" id="IPR015797">
    <property type="entry name" value="NUDIX_hydrolase-like_dom_sf"/>
</dbReference>
<gene>
    <name evidence="2" type="ORF">IMSHALPRED_010999</name>
</gene>
<dbReference type="InterPro" id="IPR000086">
    <property type="entry name" value="NUDIX_hydrolase_dom"/>
</dbReference>
<dbReference type="OrthoDB" id="10261522at2759"/>
<protein>
    <recommendedName>
        <fullName evidence="1">Nudix hydrolase domain-containing protein</fullName>
    </recommendedName>
</protein>
<feature type="domain" description="Nudix hydrolase" evidence="1">
    <location>
        <begin position="107"/>
        <end position="239"/>
    </location>
</feature>
<evidence type="ECO:0000313" key="3">
    <source>
        <dbReference type="Proteomes" id="UP000664534"/>
    </source>
</evidence>
<sequence>MKPNLDLVKECDKFPPNEDSSFLFRFKLRSYDCSFGYLLPNTVAAVTWPDFWKVKEQVKIVTLLGTSLDERNKQLKDTVYAEYQKRHVRATQLVVSIKRLATPLFGIITFGVQLLVYRDDPDGLRVWIARRARTRRTFPSMLDNTVGGSLPTGKTPFRCLIRESGEEASIPEQMNARGGGELGLLAHEVQFTYEMKVGTEFVPKPGDDNEVESITLLHVEEVKKALGNGDFTPANGCVVLDFFVRHGIVTFKNEENYVEIAWRLHRMHEFPTA</sequence>
<dbReference type="Pfam" id="PF00293">
    <property type="entry name" value="NUDIX"/>
    <property type="match status" value="1"/>
</dbReference>
<dbReference type="SUPFAM" id="SSF55811">
    <property type="entry name" value="Nudix"/>
    <property type="match status" value="1"/>
</dbReference>
<dbReference type="PROSITE" id="PS51462">
    <property type="entry name" value="NUDIX"/>
    <property type="match status" value="1"/>
</dbReference>
<organism evidence="2 3">
    <name type="scientific">Imshaugia aleurites</name>
    <dbReference type="NCBI Taxonomy" id="172621"/>
    <lineage>
        <taxon>Eukaryota</taxon>
        <taxon>Fungi</taxon>
        <taxon>Dikarya</taxon>
        <taxon>Ascomycota</taxon>
        <taxon>Pezizomycotina</taxon>
        <taxon>Lecanoromycetes</taxon>
        <taxon>OSLEUM clade</taxon>
        <taxon>Lecanoromycetidae</taxon>
        <taxon>Lecanorales</taxon>
        <taxon>Lecanorineae</taxon>
        <taxon>Parmeliaceae</taxon>
        <taxon>Imshaugia</taxon>
    </lineage>
</organism>
<dbReference type="AlphaFoldDB" id="A0A8H3G5C5"/>
<evidence type="ECO:0000313" key="2">
    <source>
        <dbReference type="EMBL" id="CAF9937047.1"/>
    </source>
</evidence>